<comment type="similarity">
    <text evidence="1">Belongs to the short-chain dehydrogenases/reductases (SDR) family.</text>
</comment>
<dbReference type="SUPFAM" id="SSF51735">
    <property type="entry name" value="NAD(P)-binding Rossmann-fold domains"/>
    <property type="match status" value="1"/>
</dbReference>
<evidence type="ECO:0000256" key="4">
    <source>
        <dbReference type="ARBA" id="ARBA00071493"/>
    </source>
</evidence>
<dbReference type="InterPro" id="IPR036291">
    <property type="entry name" value="NAD(P)-bd_dom_sf"/>
</dbReference>
<keyword evidence="2" id="KW-0521">NADP</keyword>
<evidence type="ECO:0000256" key="1">
    <source>
        <dbReference type="ARBA" id="ARBA00006484"/>
    </source>
</evidence>
<dbReference type="PROSITE" id="PS00061">
    <property type="entry name" value="ADH_SHORT"/>
    <property type="match status" value="1"/>
</dbReference>
<organism evidence="5 7">
    <name type="scientific">Streptomyces fulvorobeus</name>
    <dbReference type="NCBI Taxonomy" id="284028"/>
    <lineage>
        <taxon>Bacteria</taxon>
        <taxon>Bacillati</taxon>
        <taxon>Actinomycetota</taxon>
        <taxon>Actinomycetes</taxon>
        <taxon>Kitasatosporales</taxon>
        <taxon>Streptomycetaceae</taxon>
        <taxon>Streptomyces</taxon>
    </lineage>
</organism>
<dbReference type="GO" id="GO:0016491">
    <property type="term" value="F:oxidoreductase activity"/>
    <property type="evidence" value="ECO:0007669"/>
    <property type="project" value="UniProtKB-KW"/>
</dbReference>
<reference evidence="6 8" key="2">
    <citation type="submission" date="2020-07" db="EMBL/GenBank/DDBJ databases">
        <title>Sequencing the genomes of 1000 actinobacteria strains.</title>
        <authorList>
            <person name="Klenk H.-P."/>
        </authorList>
    </citation>
    <scope>NUCLEOTIDE SEQUENCE [LARGE SCALE GENOMIC DNA]</scope>
    <source>
        <strain evidence="6 8">DSM 41455</strain>
    </source>
</reference>
<evidence type="ECO:0000256" key="2">
    <source>
        <dbReference type="ARBA" id="ARBA00022857"/>
    </source>
</evidence>
<comment type="caution">
    <text evidence="5">The sequence shown here is derived from an EMBL/GenBank/DDBJ whole genome shotgun (WGS) entry which is preliminary data.</text>
</comment>
<gene>
    <name evidence="6" type="ORF">HEB29_005653</name>
    <name evidence="5" type="ORF">Sfulv_60000</name>
</gene>
<evidence type="ECO:0000313" key="8">
    <source>
        <dbReference type="Proteomes" id="UP000530403"/>
    </source>
</evidence>
<dbReference type="EMBL" id="JACCCF010000001">
    <property type="protein sequence ID" value="NYE44642.1"/>
    <property type="molecule type" value="Genomic_DNA"/>
</dbReference>
<evidence type="ECO:0000256" key="3">
    <source>
        <dbReference type="ARBA" id="ARBA00023002"/>
    </source>
</evidence>
<name>A0A7J0CFB1_9ACTN</name>
<reference evidence="5 7" key="1">
    <citation type="submission" date="2020-05" db="EMBL/GenBank/DDBJ databases">
        <title>Whole genome shotgun sequence of Streptomyces fulvorobeus NBRC 15897.</title>
        <authorList>
            <person name="Komaki H."/>
            <person name="Tamura T."/>
        </authorList>
    </citation>
    <scope>NUCLEOTIDE SEQUENCE [LARGE SCALE GENOMIC DNA]</scope>
    <source>
        <strain evidence="5 7">NBRC 15897</strain>
    </source>
</reference>
<dbReference type="PANTHER" id="PTHR24320">
    <property type="entry name" value="RETINOL DEHYDROGENASE"/>
    <property type="match status" value="1"/>
</dbReference>
<dbReference type="AlphaFoldDB" id="A0A7J0CFB1"/>
<proteinExistence type="inferred from homology"/>
<dbReference type="InterPro" id="IPR002347">
    <property type="entry name" value="SDR_fam"/>
</dbReference>
<dbReference type="EMBL" id="BLWC01000001">
    <property type="protein sequence ID" value="GFN01190.1"/>
    <property type="molecule type" value="Genomic_DNA"/>
</dbReference>
<dbReference type="Proteomes" id="UP000498980">
    <property type="component" value="Unassembled WGS sequence"/>
</dbReference>
<dbReference type="Gene3D" id="3.40.50.720">
    <property type="entry name" value="NAD(P)-binding Rossmann-like Domain"/>
    <property type="match status" value="1"/>
</dbReference>
<dbReference type="Pfam" id="PF00106">
    <property type="entry name" value="adh_short"/>
    <property type="match status" value="1"/>
</dbReference>
<evidence type="ECO:0000313" key="5">
    <source>
        <dbReference type="EMBL" id="GFN01190.1"/>
    </source>
</evidence>
<dbReference type="InterPro" id="IPR020904">
    <property type="entry name" value="Sc_DH/Rdtase_CS"/>
</dbReference>
<keyword evidence="7" id="KW-1185">Reference proteome</keyword>
<evidence type="ECO:0000313" key="6">
    <source>
        <dbReference type="EMBL" id="NYE44642.1"/>
    </source>
</evidence>
<dbReference type="PANTHER" id="PTHR24320:SF282">
    <property type="entry name" value="WW DOMAIN-CONTAINING OXIDOREDUCTASE"/>
    <property type="match status" value="1"/>
</dbReference>
<evidence type="ECO:0000313" key="7">
    <source>
        <dbReference type="Proteomes" id="UP000498980"/>
    </source>
</evidence>
<dbReference type="PRINTS" id="PR00081">
    <property type="entry name" value="GDHRDH"/>
</dbReference>
<sequence length="320" mass="33456">MNASSRITTPFAPGATALEVIDGVDLAGRRAVVTGGTSGIGAETVRALALAGAEVIVATRRPETAGLLASELSRVPGAGPVRAQALELSDLSSVRNFAEGWQGPLDILVANAGIMALPQRVTSAEGWEMQLATNYLGHFALATALLPSMQASGSARMVIVSSGAHRAFPLDLADPQFEQRPYDPWAAYGQSKSADVLLAVGARRWWSEGITANAVNPGYVLTNLQRHLDDDTMRSFGVMDDDGKVKPLPYYKTPPQGAAGSVLLAASPLVAGVTGRYFEDNQEAAVVSGDKGEASGVAAHAVDPTVADRLWDYATDAISR</sequence>
<dbReference type="FunFam" id="3.40.50.720:FF:000594">
    <property type="entry name" value="Short-chain oxidoreductase"/>
    <property type="match status" value="1"/>
</dbReference>
<protein>
    <recommendedName>
        <fullName evidence="4">Probable oxidoreductase</fullName>
    </recommendedName>
</protein>
<keyword evidence="3" id="KW-0560">Oxidoreductase</keyword>
<dbReference type="Proteomes" id="UP000530403">
    <property type="component" value="Unassembled WGS sequence"/>
</dbReference>
<accession>A0A7J0CFB1</accession>
<dbReference type="RefSeq" id="WP_173317280.1">
    <property type="nucleotide sequence ID" value="NZ_BAAAUE010000022.1"/>
</dbReference>